<dbReference type="OMA" id="WDYVTKH"/>
<evidence type="ECO:0000256" key="8">
    <source>
        <dbReference type="RuleBase" id="RU362106"/>
    </source>
</evidence>
<dbReference type="PANTHER" id="PTHR11727">
    <property type="entry name" value="DIMETHYLADENOSINE TRANSFERASE"/>
    <property type="match status" value="1"/>
</dbReference>
<dbReference type="Proteomes" id="UP000015464">
    <property type="component" value="Unassembled WGS sequence"/>
</dbReference>
<dbReference type="AlphaFoldDB" id="S9W0P2"/>
<dbReference type="PANTHER" id="PTHR11727:SF17">
    <property type="entry name" value="DIMETHYLADENOSINE TRANSFERASE 1, MITOCHONDRIAL"/>
    <property type="match status" value="1"/>
</dbReference>
<evidence type="ECO:0000256" key="6">
    <source>
        <dbReference type="ARBA" id="ARBA00024915"/>
    </source>
</evidence>
<dbReference type="GO" id="GO:0045944">
    <property type="term" value="P:positive regulation of transcription by RNA polymerase II"/>
    <property type="evidence" value="ECO:0007669"/>
    <property type="project" value="EnsemblFungi"/>
</dbReference>
<gene>
    <name evidence="9" type="ORF">SPOG_04579</name>
</gene>
<keyword evidence="2 7" id="KW-0489">Methyltransferase</keyword>
<dbReference type="GO" id="GO:0003723">
    <property type="term" value="F:RNA binding"/>
    <property type="evidence" value="ECO:0007669"/>
    <property type="project" value="UniProtKB-UniRule"/>
</dbReference>
<dbReference type="Pfam" id="PF00398">
    <property type="entry name" value="RrnaAD"/>
    <property type="match status" value="1"/>
</dbReference>
<evidence type="ECO:0000256" key="4">
    <source>
        <dbReference type="ARBA" id="ARBA00022691"/>
    </source>
</evidence>
<dbReference type="GO" id="GO:0005759">
    <property type="term" value="C:mitochondrial matrix"/>
    <property type="evidence" value="ECO:0007669"/>
    <property type="project" value="TreeGrafter"/>
</dbReference>
<reference evidence="9 10" key="1">
    <citation type="journal article" date="2011" name="Science">
        <title>Comparative functional genomics of the fission yeasts.</title>
        <authorList>
            <person name="Rhind N."/>
            <person name="Chen Z."/>
            <person name="Yassour M."/>
            <person name="Thompson D.A."/>
            <person name="Haas B.J."/>
            <person name="Habib N."/>
            <person name="Wapinski I."/>
            <person name="Roy S."/>
            <person name="Lin M.F."/>
            <person name="Heiman D.I."/>
            <person name="Young S.K."/>
            <person name="Furuya K."/>
            <person name="Guo Y."/>
            <person name="Pidoux A."/>
            <person name="Chen H.M."/>
            <person name="Robbertse B."/>
            <person name="Goldberg J.M."/>
            <person name="Aoki K."/>
            <person name="Bayne E.H."/>
            <person name="Berlin A.M."/>
            <person name="Desjardins C.A."/>
            <person name="Dobbs E."/>
            <person name="Dukaj L."/>
            <person name="Fan L."/>
            <person name="FitzGerald M.G."/>
            <person name="French C."/>
            <person name="Gujja S."/>
            <person name="Hansen K."/>
            <person name="Keifenheim D."/>
            <person name="Levin J.Z."/>
            <person name="Mosher R.A."/>
            <person name="Mueller C.A."/>
            <person name="Pfiffner J."/>
            <person name="Priest M."/>
            <person name="Russ C."/>
            <person name="Smialowska A."/>
            <person name="Swoboda P."/>
            <person name="Sykes S.M."/>
            <person name="Vaughn M."/>
            <person name="Vengrova S."/>
            <person name="Yoder R."/>
            <person name="Zeng Q."/>
            <person name="Allshire R."/>
            <person name="Baulcombe D."/>
            <person name="Birren B.W."/>
            <person name="Brown W."/>
            <person name="Ekwall K."/>
            <person name="Kellis M."/>
            <person name="Leatherwood J."/>
            <person name="Levin H."/>
            <person name="Margalit H."/>
            <person name="Martienssen R."/>
            <person name="Nieduszynski C.A."/>
            <person name="Spatafora J.W."/>
            <person name="Friedman N."/>
            <person name="Dalgaard J.Z."/>
            <person name="Baumann P."/>
            <person name="Niki H."/>
            <person name="Regev A."/>
            <person name="Nusbaum C."/>
        </authorList>
    </citation>
    <scope>NUCLEOTIDE SEQUENCE [LARGE SCALE GENOMIC DNA]</scope>
    <source>
        <strain evidence="10">OY26 / ATCC MYA-4695 / CBS 11777 / NBRC 106824 / NRRL Y48691</strain>
    </source>
</reference>
<dbReference type="InterPro" id="IPR001737">
    <property type="entry name" value="KsgA/Erm"/>
</dbReference>
<keyword evidence="8" id="KW-0698">rRNA processing</keyword>
<evidence type="ECO:0000256" key="3">
    <source>
        <dbReference type="ARBA" id="ARBA00022679"/>
    </source>
</evidence>
<comment type="similarity">
    <text evidence="7 8">Belongs to the class I-like SAM-binding methyltransferase superfamily. rRNA adenine N(6)-methyltransferase family.</text>
</comment>
<dbReference type="EMBL" id="KE546988">
    <property type="protein sequence ID" value="EPY53418.1"/>
    <property type="molecule type" value="Genomic_DNA"/>
</dbReference>
<keyword evidence="4 7" id="KW-0949">S-adenosyl-L-methionine</keyword>
<dbReference type="EC" id="2.1.1.-" evidence="8"/>
<organism evidence="9 10">
    <name type="scientific">Schizosaccharomyces cryophilus (strain OY26 / ATCC MYA-4695 / CBS 11777 / NBRC 106824 / NRRL Y48691)</name>
    <name type="common">Fission yeast</name>
    <dbReference type="NCBI Taxonomy" id="653667"/>
    <lineage>
        <taxon>Eukaryota</taxon>
        <taxon>Fungi</taxon>
        <taxon>Dikarya</taxon>
        <taxon>Ascomycota</taxon>
        <taxon>Taphrinomycotina</taxon>
        <taxon>Schizosaccharomycetes</taxon>
        <taxon>Schizosaccharomycetales</taxon>
        <taxon>Schizosaccharomycetaceae</taxon>
        <taxon>Schizosaccharomyces</taxon>
    </lineage>
</organism>
<dbReference type="STRING" id="653667.S9W0P2"/>
<dbReference type="Gene3D" id="1.10.8.100">
    <property type="entry name" value="Ribosomal RNA adenine dimethylase-like, domain 2"/>
    <property type="match status" value="1"/>
</dbReference>
<evidence type="ECO:0000256" key="2">
    <source>
        <dbReference type="ARBA" id="ARBA00022603"/>
    </source>
</evidence>
<dbReference type="HOGENOM" id="CLU_034228_0_0_1"/>
<evidence type="ECO:0000256" key="1">
    <source>
        <dbReference type="ARBA" id="ARBA00004173"/>
    </source>
</evidence>
<protein>
    <recommendedName>
        <fullName evidence="8">rRNA adenine N(6)-methyltransferase</fullName>
        <ecNumber evidence="8">2.1.1.-</ecNumber>
    </recommendedName>
</protein>
<dbReference type="Gene3D" id="3.40.50.150">
    <property type="entry name" value="Vaccinia Virus protein VP39"/>
    <property type="match status" value="1"/>
</dbReference>
<name>S9W0P2_SCHCR</name>
<dbReference type="eggNOG" id="ENOG502QY7G">
    <property type="taxonomic scope" value="Eukaryota"/>
</dbReference>
<accession>S9W0P2</accession>
<comment type="subcellular location">
    <subcellularLocation>
        <location evidence="1">Mitochondrion</location>
    </subcellularLocation>
</comment>
<keyword evidence="5 7" id="KW-0694">RNA-binding</keyword>
<dbReference type="PROSITE" id="PS51689">
    <property type="entry name" value="SAM_RNA_A_N6_MT"/>
    <property type="match status" value="1"/>
</dbReference>
<comment type="function">
    <text evidence="6">Mitochondrial transcription factor that confers selective promoter recognition on the core subunit of the yeast mitochondrial RNA polymerase. Interacts with DNA in a non-specific manner.</text>
</comment>
<dbReference type="GO" id="GO:0006391">
    <property type="term" value="P:transcription initiation at mitochondrial promoter"/>
    <property type="evidence" value="ECO:0007669"/>
    <property type="project" value="EnsemblFungi"/>
</dbReference>
<feature type="binding site" evidence="7">
    <location>
        <position position="42"/>
    </location>
    <ligand>
        <name>S-adenosyl-L-methionine</name>
        <dbReference type="ChEBI" id="CHEBI:59789"/>
    </ligand>
</feature>
<dbReference type="GO" id="GO:0034245">
    <property type="term" value="C:mitochondrial DNA-directed RNA polymerase complex"/>
    <property type="evidence" value="ECO:0007669"/>
    <property type="project" value="EnsemblFungi"/>
</dbReference>
<evidence type="ECO:0000256" key="7">
    <source>
        <dbReference type="PROSITE-ProRule" id="PRU01026"/>
    </source>
</evidence>
<dbReference type="GO" id="GO:0000785">
    <property type="term" value="C:chromatin"/>
    <property type="evidence" value="ECO:0007669"/>
    <property type="project" value="EnsemblFungi"/>
</dbReference>
<dbReference type="InterPro" id="IPR029063">
    <property type="entry name" value="SAM-dependent_MTases_sf"/>
</dbReference>
<dbReference type="GO" id="GO:0005634">
    <property type="term" value="C:nucleus"/>
    <property type="evidence" value="ECO:0007669"/>
    <property type="project" value="EnsemblFungi"/>
</dbReference>
<comment type="caution">
    <text evidence="7">Lacks conserved residue(s) required for the propagation of feature annotation.</text>
</comment>
<dbReference type="SUPFAM" id="SSF53335">
    <property type="entry name" value="S-adenosyl-L-methionine-dependent methyltransferases"/>
    <property type="match status" value="1"/>
</dbReference>
<proteinExistence type="inferred from homology"/>
<dbReference type="GeneID" id="25038892"/>
<dbReference type="OrthoDB" id="16079at2759"/>
<dbReference type="GO" id="GO:0000179">
    <property type="term" value="F:rRNA (adenine-N6,N6-)-dimethyltransferase activity"/>
    <property type="evidence" value="ECO:0007669"/>
    <property type="project" value="UniProtKB-UniRule"/>
</dbReference>
<evidence type="ECO:0000256" key="5">
    <source>
        <dbReference type="ARBA" id="ARBA00022884"/>
    </source>
</evidence>
<dbReference type="InterPro" id="IPR023165">
    <property type="entry name" value="rRNA_Ade_diMease-like_C"/>
</dbReference>
<sequence>MSFRLLPKLKYDEVKAENFLNPGKVPLAKNNRRDKPQISSYLINQDLMDRALEASQLKQQYNPNLTIVEMAPAAGVMSASLYNYFRPRKHILLESRDTFFDPLRRLSSQTGGRMQLIEQEGFKWNTYSELIKSKILDASRQSEKEQAGSPHRELLFAAHVPVQYYGLLFTSQIVEYLASRDWLGYFGRVRVLLWLPRSPAVTILTSRGFRNRSMTAVRREAFIDTRVLVGSQSVYDGLMKRCSTKSKYSQFLPEPLIQVQDDLKYMEPLYDGHTLVELTPKPLDNSLSLSLFTQVIKSLLYISRGKLKNSLEHLGAGATNLIPAIRDAGVDVELPSFCLSAEDFKTITRIYERWPLRDHLKHDEFV</sequence>
<keyword evidence="10" id="KW-1185">Reference proteome</keyword>
<keyword evidence="3 7" id="KW-0808">Transferase</keyword>
<evidence type="ECO:0000313" key="9">
    <source>
        <dbReference type="EMBL" id="EPY53418.1"/>
    </source>
</evidence>
<dbReference type="RefSeq" id="XP_013022032.1">
    <property type="nucleotide sequence ID" value="XM_013166578.1"/>
</dbReference>
<feature type="binding site" evidence="7">
    <location>
        <position position="94"/>
    </location>
    <ligand>
        <name>S-adenosyl-L-methionine</name>
        <dbReference type="ChEBI" id="CHEBI:59789"/>
    </ligand>
</feature>
<evidence type="ECO:0000313" key="10">
    <source>
        <dbReference type="Proteomes" id="UP000015464"/>
    </source>
</evidence>
<dbReference type="GO" id="GO:0034246">
    <property type="term" value="F:mitochondrial transcription factor activity"/>
    <property type="evidence" value="ECO:0007669"/>
    <property type="project" value="TreeGrafter"/>
</dbReference>